<protein>
    <submittedName>
        <fullName evidence="1 3">Uncharacterized protein</fullName>
    </submittedName>
</protein>
<organism evidence="3">
    <name type="scientific">Rodentolepis nana</name>
    <name type="common">Dwarf tapeworm</name>
    <name type="synonym">Hymenolepis nana</name>
    <dbReference type="NCBI Taxonomy" id="102285"/>
    <lineage>
        <taxon>Eukaryota</taxon>
        <taxon>Metazoa</taxon>
        <taxon>Spiralia</taxon>
        <taxon>Lophotrochozoa</taxon>
        <taxon>Platyhelminthes</taxon>
        <taxon>Cestoda</taxon>
        <taxon>Eucestoda</taxon>
        <taxon>Cyclophyllidea</taxon>
        <taxon>Hymenolepididae</taxon>
        <taxon>Rodentolepis</taxon>
    </lineage>
</organism>
<gene>
    <name evidence="1" type="ORF">HNAJ_LOCUS9978</name>
</gene>
<dbReference type="STRING" id="102285.A0A0R3TQZ8"/>
<keyword evidence="2" id="KW-1185">Reference proteome</keyword>
<accession>A0A0R3TQZ8</accession>
<sequence>MALFSIHSRCFVASVKRSERLAEEKRGFEKLVSDKQNKEKAEEVRQTLGELKSVESGDGRTIVPKVRTGAAINTQRQGLRGLRPCLQDAPVQQKPLPGLQILHDPVTPSDLPNLASVQPISGSAAAIGKTLSRLADPVTSWNVENVKAPSVRVTLG</sequence>
<evidence type="ECO:0000313" key="1">
    <source>
        <dbReference type="EMBL" id="VDO06878.1"/>
    </source>
</evidence>
<dbReference type="EMBL" id="UZAE01012823">
    <property type="protein sequence ID" value="VDO06878.1"/>
    <property type="molecule type" value="Genomic_DNA"/>
</dbReference>
<name>A0A0R3TQZ8_RODNA</name>
<reference evidence="3" key="1">
    <citation type="submission" date="2017-02" db="UniProtKB">
        <authorList>
            <consortium name="WormBaseParasite"/>
        </authorList>
    </citation>
    <scope>IDENTIFICATION</scope>
</reference>
<evidence type="ECO:0000313" key="2">
    <source>
        <dbReference type="Proteomes" id="UP000278807"/>
    </source>
</evidence>
<evidence type="ECO:0000313" key="3">
    <source>
        <dbReference type="WBParaSite" id="HNAJ_0000998301-mRNA-1"/>
    </source>
</evidence>
<reference evidence="1 2" key="2">
    <citation type="submission" date="2018-11" db="EMBL/GenBank/DDBJ databases">
        <authorList>
            <consortium name="Pathogen Informatics"/>
        </authorList>
    </citation>
    <scope>NUCLEOTIDE SEQUENCE [LARGE SCALE GENOMIC DNA]</scope>
</reference>
<dbReference type="AlphaFoldDB" id="A0A0R3TQZ8"/>
<dbReference type="WBParaSite" id="HNAJ_0000998301-mRNA-1">
    <property type="protein sequence ID" value="HNAJ_0000998301-mRNA-1"/>
    <property type="gene ID" value="HNAJ_0000998301"/>
</dbReference>
<dbReference type="Proteomes" id="UP000278807">
    <property type="component" value="Unassembled WGS sequence"/>
</dbReference>
<proteinExistence type="predicted"/>